<dbReference type="AlphaFoldDB" id="A0A6A5R310"/>
<keyword evidence="1" id="KW-0472">Membrane</keyword>
<reference evidence="2" key="1">
    <citation type="journal article" date="2020" name="Stud. Mycol.">
        <title>101 Dothideomycetes genomes: a test case for predicting lifestyles and emergence of pathogens.</title>
        <authorList>
            <person name="Haridas S."/>
            <person name="Albert R."/>
            <person name="Binder M."/>
            <person name="Bloem J."/>
            <person name="Labutti K."/>
            <person name="Salamov A."/>
            <person name="Andreopoulos B."/>
            <person name="Baker S."/>
            <person name="Barry K."/>
            <person name="Bills G."/>
            <person name="Bluhm B."/>
            <person name="Cannon C."/>
            <person name="Castanera R."/>
            <person name="Culley D."/>
            <person name="Daum C."/>
            <person name="Ezra D."/>
            <person name="Gonzalez J."/>
            <person name="Henrissat B."/>
            <person name="Kuo A."/>
            <person name="Liang C."/>
            <person name="Lipzen A."/>
            <person name="Lutzoni F."/>
            <person name="Magnuson J."/>
            <person name="Mondo S."/>
            <person name="Nolan M."/>
            <person name="Ohm R."/>
            <person name="Pangilinan J."/>
            <person name="Park H.-J."/>
            <person name="Ramirez L."/>
            <person name="Alfaro M."/>
            <person name="Sun H."/>
            <person name="Tritt A."/>
            <person name="Yoshinaga Y."/>
            <person name="Zwiers L.-H."/>
            <person name="Turgeon B."/>
            <person name="Goodwin S."/>
            <person name="Spatafora J."/>
            <person name="Crous P."/>
            <person name="Grigoriev I."/>
        </authorList>
    </citation>
    <scope>NUCLEOTIDE SEQUENCE</scope>
    <source>
        <strain evidence="2">HMLAC05119</strain>
    </source>
</reference>
<dbReference type="OrthoDB" id="4664297at2759"/>
<dbReference type="Proteomes" id="UP000800096">
    <property type="component" value="Unassembled WGS sequence"/>
</dbReference>
<organism evidence="2 3">
    <name type="scientific">Ampelomyces quisqualis</name>
    <name type="common">Powdery mildew agent</name>
    <dbReference type="NCBI Taxonomy" id="50730"/>
    <lineage>
        <taxon>Eukaryota</taxon>
        <taxon>Fungi</taxon>
        <taxon>Dikarya</taxon>
        <taxon>Ascomycota</taxon>
        <taxon>Pezizomycotina</taxon>
        <taxon>Dothideomycetes</taxon>
        <taxon>Pleosporomycetidae</taxon>
        <taxon>Pleosporales</taxon>
        <taxon>Pleosporineae</taxon>
        <taxon>Phaeosphaeriaceae</taxon>
        <taxon>Ampelomyces</taxon>
    </lineage>
</organism>
<keyword evidence="1" id="KW-0812">Transmembrane</keyword>
<keyword evidence="1" id="KW-1133">Transmembrane helix</keyword>
<evidence type="ECO:0000313" key="3">
    <source>
        <dbReference type="Proteomes" id="UP000800096"/>
    </source>
</evidence>
<dbReference type="EMBL" id="ML979132">
    <property type="protein sequence ID" value="KAF1920457.1"/>
    <property type="molecule type" value="Genomic_DNA"/>
</dbReference>
<evidence type="ECO:0000313" key="2">
    <source>
        <dbReference type="EMBL" id="KAF1920457.1"/>
    </source>
</evidence>
<keyword evidence="3" id="KW-1185">Reference proteome</keyword>
<sequence length="96" mass="11366">MRECDEIACAGILRYLCATHCLDIYIWLIIYLGLRLKMDMMADAEQEYNLSREEVEHFVQHGWLKLSSCFTREQADVLQKTLWTRLGMEANDMSTW</sequence>
<protein>
    <submittedName>
        <fullName evidence="2">Uncharacterized protein</fullName>
    </submittedName>
</protein>
<feature type="transmembrane region" description="Helical" evidence="1">
    <location>
        <begin position="12"/>
        <end position="34"/>
    </location>
</feature>
<gene>
    <name evidence="2" type="ORF">BDU57DRAFT_508788</name>
</gene>
<evidence type="ECO:0000256" key="1">
    <source>
        <dbReference type="SAM" id="Phobius"/>
    </source>
</evidence>
<accession>A0A6A5R310</accession>
<proteinExistence type="predicted"/>
<name>A0A6A5R310_AMPQU</name>